<dbReference type="InterPro" id="IPR011051">
    <property type="entry name" value="RmlC_Cupin_sf"/>
</dbReference>
<dbReference type="RefSeq" id="WP_309202405.1">
    <property type="nucleotide sequence ID" value="NZ_CP133548.1"/>
</dbReference>
<dbReference type="InterPro" id="IPR029044">
    <property type="entry name" value="Nucleotide-diphossugar_trans"/>
</dbReference>
<dbReference type="Proteomes" id="UP001239782">
    <property type="component" value="Chromosome"/>
</dbReference>
<dbReference type="PANTHER" id="PTHR46390">
    <property type="entry name" value="MANNOSE-1-PHOSPHATE GUANYLYLTRANSFERASE"/>
    <property type="match status" value="1"/>
</dbReference>
<evidence type="ECO:0000256" key="7">
    <source>
        <dbReference type="ARBA" id="ARBA00047343"/>
    </source>
</evidence>
<dbReference type="Pfam" id="PF00483">
    <property type="entry name" value="NTP_transferase"/>
    <property type="match status" value="1"/>
</dbReference>
<sequence>MTKIVPIVLAGGRGTRLWPLSRQDYPKPFLQLEADSESLYQSTLKRCQSLAELDSRVVPPVVVANHRHRFLVAQQALELNCKLSALIIEPIERNTAAAFSSAVMWAKEQWGDAQCILLPADHELDDSKQFVLTLLTLVNSLIASSTSVTVGLLGVRASEPSNQFGYMKTQGDHFDNPINQSGTRSVISFIEKPPLERAETLVKEEGWFWNSGVYACSTEHWASILNSIDSHFKALIESAVQNAAQDLEFLRLPVDDYKKVKNISVDYFVMEKVDELSQMNVECRMLELNCEWQDSGTWLNYSHQWPVDDLGNRVHGPVENIESRNNVVYSDEALVVTHGIKNQLIVVTQDCVYVGDKLGLDKTTFKQFAQKEHSQLLHHRRQFRPWGYFEVIATGTHFQVKRLSINAHSRLSLQSHQHRSEHWILVSGVASVIRGDEEFQLNTNESTFIPCGVVHRLSNPSNEILELIEVQTGQIIDEDDIMRFNDDFGR</sequence>
<comment type="pathway">
    <text evidence="1">Nucleotide-sugar biosynthesis; GDP-alpha-D-mannose biosynthesis; GDP-alpha-D-mannose from alpha-D-mannose 1-phosphate (GTP route): step 1/1.</text>
</comment>
<keyword evidence="12" id="KW-1185">Reference proteome</keyword>
<accession>A0AA51X7M5</accession>
<gene>
    <name evidence="11" type="ORF">Q9312_18830</name>
</gene>
<evidence type="ECO:0000256" key="5">
    <source>
        <dbReference type="ARBA" id="ARBA00022741"/>
    </source>
</evidence>
<dbReference type="InterPro" id="IPR014710">
    <property type="entry name" value="RmlC-like_jellyroll"/>
</dbReference>
<dbReference type="Gene3D" id="2.60.120.10">
    <property type="entry name" value="Jelly Rolls"/>
    <property type="match status" value="1"/>
</dbReference>
<dbReference type="Gene3D" id="3.90.550.10">
    <property type="entry name" value="Spore Coat Polysaccharide Biosynthesis Protein SpsA, Chain A"/>
    <property type="match status" value="1"/>
</dbReference>
<keyword evidence="11" id="KW-0413">Isomerase</keyword>
<dbReference type="EMBL" id="CP133548">
    <property type="protein sequence ID" value="WMS87265.1"/>
    <property type="molecule type" value="Genomic_DNA"/>
</dbReference>
<evidence type="ECO:0000313" key="11">
    <source>
        <dbReference type="EMBL" id="WMS87265.1"/>
    </source>
</evidence>
<dbReference type="EC" id="2.7.7.13" evidence="3"/>
<dbReference type="AlphaFoldDB" id="A0AA51X7M5"/>
<keyword evidence="5" id="KW-0547">Nucleotide-binding</keyword>
<dbReference type="Pfam" id="PF01050">
    <property type="entry name" value="MannoseP_isomer"/>
    <property type="match status" value="1"/>
</dbReference>
<dbReference type="PANTHER" id="PTHR46390:SF1">
    <property type="entry name" value="MANNOSE-1-PHOSPHATE GUANYLYLTRANSFERASE"/>
    <property type="match status" value="1"/>
</dbReference>
<reference evidence="11 12" key="1">
    <citation type="submission" date="2023-08" db="EMBL/GenBank/DDBJ databases">
        <title>Pleionea litopenaei sp. nov., isolated from stomach of juvenile Litopenaeus vannamei.</title>
        <authorList>
            <person name="Rho A.M."/>
            <person name="Hwang C.Y."/>
        </authorList>
    </citation>
    <scope>NUCLEOTIDE SEQUENCE [LARGE SCALE GENOMIC DNA]</scope>
    <source>
        <strain evidence="11 12">HL-JVS1</strain>
    </source>
</reference>
<evidence type="ECO:0000256" key="1">
    <source>
        <dbReference type="ARBA" id="ARBA00004823"/>
    </source>
</evidence>
<dbReference type="NCBIfam" id="TIGR01479">
    <property type="entry name" value="GMP_PMI"/>
    <property type="match status" value="1"/>
</dbReference>
<dbReference type="GO" id="GO:0000271">
    <property type="term" value="P:polysaccharide biosynthetic process"/>
    <property type="evidence" value="ECO:0007669"/>
    <property type="project" value="InterPro"/>
</dbReference>
<dbReference type="InterPro" id="IPR051161">
    <property type="entry name" value="Mannose-6P_isomerase_type2"/>
</dbReference>
<dbReference type="InterPro" id="IPR005835">
    <property type="entry name" value="NTP_transferase_dom"/>
</dbReference>
<feature type="domain" description="Mannose-6-phosphate isomerase type II C-terminal" evidence="10">
    <location>
        <begin position="373"/>
        <end position="486"/>
    </location>
</feature>
<keyword evidence="4 11" id="KW-0548">Nucleotidyltransferase</keyword>
<evidence type="ECO:0000256" key="6">
    <source>
        <dbReference type="ARBA" id="ARBA00023134"/>
    </source>
</evidence>
<evidence type="ECO:0000313" key="12">
    <source>
        <dbReference type="Proteomes" id="UP001239782"/>
    </source>
</evidence>
<dbReference type="SUPFAM" id="SSF51182">
    <property type="entry name" value="RmlC-like cupins"/>
    <property type="match status" value="1"/>
</dbReference>
<evidence type="ECO:0000256" key="2">
    <source>
        <dbReference type="ARBA" id="ARBA00006115"/>
    </source>
</evidence>
<evidence type="ECO:0000259" key="10">
    <source>
        <dbReference type="Pfam" id="PF01050"/>
    </source>
</evidence>
<dbReference type="CDD" id="cd02213">
    <property type="entry name" value="cupin_PMI_typeII_C"/>
    <property type="match status" value="1"/>
</dbReference>
<dbReference type="InterPro" id="IPR001538">
    <property type="entry name" value="Man6P_isomerase-2_C"/>
</dbReference>
<keyword evidence="11" id="KW-0808">Transferase</keyword>
<evidence type="ECO:0000256" key="4">
    <source>
        <dbReference type="ARBA" id="ARBA00022695"/>
    </source>
</evidence>
<dbReference type="GO" id="GO:0016853">
    <property type="term" value="F:isomerase activity"/>
    <property type="evidence" value="ECO:0007669"/>
    <property type="project" value="UniProtKB-KW"/>
</dbReference>
<evidence type="ECO:0000256" key="3">
    <source>
        <dbReference type="ARBA" id="ARBA00012387"/>
    </source>
</evidence>
<organism evidence="11 12">
    <name type="scientific">Pleionea litopenaei</name>
    <dbReference type="NCBI Taxonomy" id="3070815"/>
    <lineage>
        <taxon>Bacteria</taxon>
        <taxon>Pseudomonadati</taxon>
        <taxon>Pseudomonadota</taxon>
        <taxon>Gammaproteobacteria</taxon>
        <taxon>Oceanospirillales</taxon>
        <taxon>Pleioneaceae</taxon>
        <taxon>Pleionea</taxon>
    </lineage>
</organism>
<dbReference type="KEGG" id="plei:Q9312_18830"/>
<dbReference type="GO" id="GO:0009298">
    <property type="term" value="P:GDP-mannose biosynthetic process"/>
    <property type="evidence" value="ECO:0007669"/>
    <property type="project" value="TreeGrafter"/>
</dbReference>
<comment type="catalytic activity">
    <reaction evidence="7">
        <text>alpha-D-mannose 1-phosphate + GTP + H(+) = GDP-alpha-D-mannose + diphosphate</text>
        <dbReference type="Rhea" id="RHEA:15229"/>
        <dbReference type="ChEBI" id="CHEBI:15378"/>
        <dbReference type="ChEBI" id="CHEBI:33019"/>
        <dbReference type="ChEBI" id="CHEBI:37565"/>
        <dbReference type="ChEBI" id="CHEBI:57527"/>
        <dbReference type="ChEBI" id="CHEBI:58409"/>
        <dbReference type="EC" id="2.7.7.13"/>
    </reaction>
</comment>
<dbReference type="InterPro" id="IPR006375">
    <property type="entry name" value="Man1P_GuaTrfase/Man6P_Isoase"/>
</dbReference>
<dbReference type="GO" id="GO:0004475">
    <property type="term" value="F:mannose-1-phosphate guanylyltransferase (GTP) activity"/>
    <property type="evidence" value="ECO:0007669"/>
    <property type="project" value="UniProtKB-EC"/>
</dbReference>
<proteinExistence type="inferred from homology"/>
<evidence type="ECO:0000259" key="9">
    <source>
        <dbReference type="Pfam" id="PF00483"/>
    </source>
</evidence>
<protein>
    <recommendedName>
        <fullName evidence="3">mannose-1-phosphate guanylyltransferase</fullName>
        <ecNumber evidence="3">2.7.7.13</ecNumber>
    </recommendedName>
</protein>
<feature type="domain" description="Nucleotidyl transferase" evidence="9">
    <location>
        <begin position="6"/>
        <end position="301"/>
    </location>
</feature>
<evidence type="ECO:0000256" key="8">
    <source>
        <dbReference type="RuleBase" id="RU004190"/>
    </source>
</evidence>
<dbReference type="SUPFAM" id="SSF53448">
    <property type="entry name" value="Nucleotide-diphospho-sugar transferases"/>
    <property type="match status" value="1"/>
</dbReference>
<keyword evidence="6" id="KW-0342">GTP-binding</keyword>
<comment type="similarity">
    <text evidence="2 8">Belongs to the mannose-6-phosphate isomerase type 2 family.</text>
</comment>
<dbReference type="GO" id="GO:0005525">
    <property type="term" value="F:GTP binding"/>
    <property type="evidence" value="ECO:0007669"/>
    <property type="project" value="UniProtKB-KW"/>
</dbReference>
<name>A0AA51X7M5_9GAMM</name>